<reference evidence="2 3" key="1">
    <citation type="submission" date="2021-01" db="EMBL/GenBank/DDBJ databases">
        <title>Genomic Encyclopedia of Type Strains, Phase IV (KMG-IV): sequencing the most valuable type-strain genomes for metagenomic binning, comparative biology and taxonomic classification.</title>
        <authorList>
            <person name="Goeker M."/>
        </authorList>
    </citation>
    <scope>NUCLEOTIDE SEQUENCE [LARGE SCALE GENOMIC DNA]</scope>
    <source>
        <strain evidence="2 3">DSM 25540</strain>
    </source>
</reference>
<evidence type="ECO:0000259" key="1">
    <source>
        <dbReference type="PROSITE" id="PS51729"/>
    </source>
</evidence>
<dbReference type="RefSeq" id="WP_204697848.1">
    <property type="nucleotide sequence ID" value="NZ_JAFBEC010000006.1"/>
</dbReference>
<name>A0ABS2PEK9_9BACL</name>
<dbReference type="Proteomes" id="UP000741863">
    <property type="component" value="Unassembled WGS sequence"/>
</dbReference>
<feature type="domain" description="N-acetyltransferase" evidence="1">
    <location>
        <begin position="2"/>
        <end position="90"/>
    </location>
</feature>
<dbReference type="InterPro" id="IPR016181">
    <property type="entry name" value="Acyl_CoA_acyltransferase"/>
</dbReference>
<comment type="caution">
    <text evidence="2">The sequence shown here is derived from an EMBL/GenBank/DDBJ whole genome shotgun (WGS) entry which is preliminary data.</text>
</comment>
<proteinExistence type="predicted"/>
<dbReference type="EMBL" id="JAFBEC010000006">
    <property type="protein sequence ID" value="MBM7633253.1"/>
    <property type="molecule type" value="Genomic_DNA"/>
</dbReference>
<dbReference type="PANTHER" id="PTHR31435:SF10">
    <property type="entry name" value="BSR4717 PROTEIN"/>
    <property type="match status" value="1"/>
</dbReference>
<dbReference type="SUPFAM" id="SSF55729">
    <property type="entry name" value="Acyl-CoA N-acyltransferases (Nat)"/>
    <property type="match status" value="1"/>
</dbReference>
<dbReference type="PROSITE" id="PS51729">
    <property type="entry name" value="GNAT_YJDJ"/>
    <property type="match status" value="1"/>
</dbReference>
<protein>
    <submittedName>
        <fullName evidence="2">GNAT family acetyltransferase</fullName>
    </submittedName>
</protein>
<evidence type="ECO:0000313" key="3">
    <source>
        <dbReference type="Proteomes" id="UP000741863"/>
    </source>
</evidence>
<dbReference type="InterPro" id="IPR031165">
    <property type="entry name" value="GNAT_YJDJ"/>
</dbReference>
<accession>A0ABS2PEK9</accession>
<dbReference type="InterPro" id="IPR045057">
    <property type="entry name" value="Gcn5-rel_NAT"/>
</dbReference>
<sequence>MDIKQEEGRHYIESDNGSLLAEITYVSAGETRVIIDHTFVAEEQRQEGLGAKLVASVVSDMRDKNKKIIPLCPFAKAEFERNKEYQSLLAN</sequence>
<evidence type="ECO:0000313" key="2">
    <source>
        <dbReference type="EMBL" id="MBM7633253.1"/>
    </source>
</evidence>
<dbReference type="Pfam" id="PF14542">
    <property type="entry name" value="Acetyltransf_CG"/>
    <property type="match status" value="1"/>
</dbReference>
<keyword evidence="3" id="KW-1185">Reference proteome</keyword>
<organism evidence="2 3">
    <name type="scientific">Geomicrobium sediminis</name>
    <dbReference type="NCBI Taxonomy" id="1347788"/>
    <lineage>
        <taxon>Bacteria</taxon>
        <taxon>Bacillati</taxon>
        <taxon>Bacillota</taxon>
        <taxon>Bacilli</taxon>
        <taxon>Bacillales</taxon>
        <taxon>Geomicrobium</taxon>
    </lineage>
</organism>
<dbReference type="PANTHER" id="PTHR31435">
    <property type="entry name" value="PROTEIN NATD1"/>
    <property type="match status" value="1"/>
</dbReference>
<dbReference type="Gene3D" id="3.40.630.30">
    <property type="match status" value="1"/>
</dbReference>
<gene>
    <name evidence="2" type="ORF">JOD17_002347</name>
</gene>